<comment type="caution">
    <text evidence="2">The sequence shown here is derived from an EMBL/GenBank/DDBJ whole genome shotgun (WGS) entry which is preliminary data.</text>
</comment>
<dbReference type="AlphaFoldDB" id="A0A4S8F589"/>
<dbReference type="PANTHER" id="PTHR10859:SF91">
    <property type="entry name" value="DOLICHYL-PHOSPHATE BETA-GLUCOSYLTRANSFERASE"/>
    <property type="match status" value="1"/>
</dbReference>
<evidence type="ECO:0000313" key="2">
    <source>
        <dbReference type="EMBL" id="THU02580.1"/>
    </source>
</evidence>
<dbReference type="SUPFAM" id="SSF53448">
    <property type="entry name" value="Nucleotide-diphospho-sugar transferases"/>
    <property type="match status" value="1"/>
</dbReference>
<evidence type="ECO:0000313" key="3">
    <source>
        <dbReference type="Proteomes" id="UP000308917"/>
    </source>
</evidence>
<dbReference type="InterPro" id="IPR001173">
    <property type="entry name" value="Glyco_trans_2-like"/>
</dbReference>
<dbReference type="Proteomes" id="UP000308917">
    <property type="component" value="Unassembled WGS sequence"/>
</dbReference>
<feature type="domain" description="Glycosyltransferase 2-like" evidence="1">
    <location>
        <begin position="6"/>
        <end position="143"/>
    </location>
</feature>
<dbReference type="InterPro" id="IPR029044">
    <property type="entry name" value="Nucleotide-diphossugar_trans"/>
</dbReference>
<dbReference type="Gene3D" id="3.90.550.10">
    <property type="entry name" value="Spore Coat Polysaccharide Biosynthesis Protein SpsA, Chain A"/>
    <property type="match status" value="1"/>
</dbReference>
<gene>
    <name evidence="2" type="ORF">E9531_07865</name>
</gene>
<dbReference type="RefSeq" id="WP_136573200.1">
    <property type="nucleotide sequence ID" value="NZ_STFG01000006.1"/>
</dbReference>
<dbReference type="Pfam" id="PF00535">
    <property type="entry name" value="Glycos_transf_2"/>
    <property type="match status" value="1"/>
</dbReference>
<protein>
    <submittedName>
        <fullName evidence="2">Glycosyltransferase family 2 protein</fullName>
    </submittedName>
</protein>
<keyword evidence="3" id="KW-1185">Reference proteome</keyword>
<reference evidence="2 3" key="1">
    <citation type="journal article" date="2015" name="Antonie Van Leeuwenhoek">
        <title>Lampropedia puyangensis sp. nov., isolated from symptomatic bark of Populus ? euramericana canker and emended description of Lampropedia hyalina (Ehrenberg 1832) Lee et al. 2004.</title>
        <authorList>
            <person name="Li Y."/>
            <person name="Wang T."/>
            <person name="Piao C.G."/>
            <person name="Wang L.F."/>
            <person name="Tian G.Z."/>
            <person name="Zhu T.H."/>
            <person name="Guo M.W."/>
        </authorList>
    </citation>
    <scope>NUCLEOTIDE SEQUENCE [LARGE SCALE GENOMIC DNA]</scope>
    <source>
        <strain evidence="2 3">2-bin</strain>
    </source>
</reference>
<dbReference type="GO" id="GO:0006487">
    <property type="term" value="P:protein N-linked glycosylation"/>
    <property type="evidence" value="ECO:0007669"/>
    <property type="project" value="TreeGrafter"/>
</dbReference>
<accession>A0A4S8F589</accession>
<dbReference type="EMBL" id="STFG01000006">
    <property type="protein sequence ID" value="THU02580.1"/>
    <property type="molecule type" value="Genomic_DNA"/>
</dbReference>
<dbReference type="GO" id="GO:0016740">
    <property type="term" value="F:transferase activity"/>
    <property type="evidence" value="ECO:0007669"/>
    <property type="project" value="UniProtKB-KW"/>
</dbReference>
<dbReference type="CDD" id="cd04179">
    <property type="entry name" value="DPM_DPG-synthase_like"/>
    <property type="match status" value="1"/>
</dbReference>
<dbReference type="OrthoDB" id="9808633at2"/>
<evidence type="ECO:0000259" key="1">
    <source>
        <dbReference type="Pfam" id="PF00535"/>
    </source>
</evidence>
<name>A0A4S8F589_9BURK</name>
<proteinExistence type="predicted"/>
<dbReference type="PANTHER" id="PTHR10859">
    <property type="entry name" value="GLYCOSYL TRANSFERASE"/>
    <property type="match status" value="1"/>
</dbReference>
<organism evidence="2 3">
    <name type="scientific">Lampropedia puyangensis</name>
    <dbReference type="NCBI Taxonomy" id="1330072"/>
    <lineage>
        <taxon>Bacteria</taxon>
        <taxon>Pseudomonadati</taxon>
        <taxon>Pseudomonadota</taxon>
        <taxon>Betaproteobacteria</taxon>
        <taxon>Burkholderiales</taxon>
        <taxon>Comamonadaceae</taxon>
        <taxon>Lampropedia</taxon>
    </lineage>
</organism>
<keyword evidence="2" id="KW-0808">Transferase</keyword>
<sequence length="247" mass="27851">MLRLIVVIPHYNHPTTLVKVVQSIVQHDLPVVVVDDGSSPESAQALHEVRALAPACAVTLLEHTINQGKGAAMLTGLRYAHMQGYTHALQIDADGQHNSLDIPQLVALAQQYPQAVICGIPIYDASVPKGRLYGRYLTHVWVWINTLSLRIKDSMCGFRSYPLAPTLAVMDSEPVGKRMDFDTEILVRLFWRGIDVHNLPTAVTYPQDGQSHFQMWNDNLRIALMHARLFRGMLLRLPQLLRRKRPQ</sequence>